<evidence type="ECO:0008006" key="4">
    <source>
        <dbReference type="Google" id="ProtNLM"/>
    </source>
</evidence>
<dbReference type="Pfam" id="PF09626">
    <property type="entry name" value="DHC"/>
    <property type="match status" value="1"/>
</dbReference>
<name>A0A445MVR5_9BACT</name>
<proteinExistence type="predicted"/>
<gene>
    <name evidence="3" type="ORF">PITCH_A190142</name>
</gene>
<keyword evidence="2" id="KW-0732">Signal</keyword>
<dbReference type="EMBL" id="OJIN01000101">
    <property type="protein sequence ID" value="SPD73566.1"/>
    <property type="molecule type" value="Genomic_DNA"/>
</dbReference>
<feature type="region of interest" description="Disordered" evidence="1">
    <location>
        <begin position="30"/>
        <end position="51"/>
    </location>
</feature>
<accession>A0A445MVR5</accession>
<dbReference type="InterPro" id="IPR018588">
    <property type="entry name" value="Dihaem_cytochrome-c"/>
</dbReference>
<feature type="signal peptide" evidence="2">
    <location>
        <begin position="1"/>
        <end position="23"/>
    </location>
</feature>
<sequence>MSMSKSYVFLLILLLAATGGFNAALADHDEHGEGRHHRERHRGDHSGEGGKSCLTPVSNPVYAESCGECHFAYQPELLPSGSWEKILAGLEDHFGETVELDSAAKKDISGYLAANGAERSSAKRAVKIMKSLGGNTPLRITEIPCIKDAHHDISPDVLKRESIGSLSNCSACHTTAQSGIYNDDNVTIPK</sequence>
<evidence type="ECO:0000256" key="1">
    <source>
        <dbReference type="SAM" id="MobiDB-lite"/>
    </source>
</evidence>
<organism evidence="3">
    <name type="scientific">uncultured Desulfobacterium sp</name>
    <dbReference type="NCBI Taxonomy" id="201089"/>
    <lineage>
        <taxon>Bacteria</taxon>
        <taxon>Pseudomonadati</taxon>
        <taxon>Thermodesulfobacteriota</taxon>
        <taxon>Desulfobacteria</taxon>
        <taxon>Desulfobacterales</taxon>
        <taxon>Desulfobacteriaceae</taxon>
        <taxon>Desulfobacterium</taxon>
        <taxon>environmental samples</taxon>
    </lineage>
</organism>
<protein>
    <recommendedName>
        <fullName evidence="4">Diheme cytochrome c</fullName>
    </recommendedName>
</protein>
<evidence type="ECO:0000313" key="3">
    <source>
        <dbReference type="EMBL" id="SPD73566.1"/>
    </source>
</evidence>
<reference evidence="3" key="1">
    <citation type="submission" date="2018-01" db="EMBL/GenBank/DDBJ databases">
        <authorList>
            <person name="Regsiter A."/>
            <person name="William W."/>
        </authorList>
    </citation>
    <scope>NUCLEOTIDE SEQUENCE</scope>
    <source>
        <strain evidence="3">TRIP AH-1</strain>
    </source>
</reference>
<evidence type="ECO:0000256" key="2">
    <source>
        <dbReference type="SAM" id="SignalP"/>
    </source>
</evidence>
<feature type="chain" id="PRO_5019431983" description="Diheme cytochrome c" evidence="2">
    <location>
        <begin position="24"/>
        <end position="190"/>
    </location>
</feature>
<dbReference type="AlphaFoldDB" id="A0A445MVR5"/>